<proteinExistence type="predicted"/>
<dbReference type="InterPro" id="IPR032675">
    <property type="entry name" value="LRR_dom_sf"/>
</dbReference>
<evidence type="ECO:0000313" key="1">
    <source>
        <dbReference type="EMBL" id="KDQ60071.1"/>
    </source>
</evidence>
<keyword evidence="2" id="KW-1185">Reference proteome</keyword>
<dbReference type="SUPFAM" id="SSF52047">
    <property type="entry name" value="RNI-like"/>
    <property type="match status" value="1"/>
</dbReference>
<sequence>METNKTITHRNVIDALDNVNSKDVVPSLNGGHQDSVALPAAQRLPVELWLKVLPNLGKNEHIILSTMNRSFRGAIRPHLFSTFAIRFAWRPLSRDDPPNDDLGIYLLYGDGPVDAKNRLHFYVSEEIAPLVKKCFFTLRCNGMVPRDAHYTEGEFLIQEFFTLLLKFSTLCHLELHGVALSSDRIDQIRKLRHLDELRLTDSFFCEEDDSEQQLPISSFSISQSHTRWLHQVDPEYTWTYTLAMAEPSRLTHLHVWFHKCHDLESEFEPPMCTLLRYPIMDPNTRFSSLLSLRLPQFAINSPHLVSFLERCPNLRELTLLETGALHEEFDVNRPSHPLPSTILPRLHKLEAPYYVLSSFTSCRMRELVIREWTASQAVFDILNRFDHPDCLEYLTIEVFPITNVLLWSICRRFKGLRSLSTIRKKHHKTPRVSEPEVIWDYMVQYLTILMTPTLEALSLEMSCSIPTPEVKDAFFDAMVKRCPNLESLEILFTQGLRGFRPTKWQWARCS</sequence>
<gene>
    <name evidence="1" type="ORF">JAAARDRAFT_205113</name>
</gene>
<evidence type="ECO:0000313" key="2">
    <source>
        <dbReference type="Proteomes" id="UP000027265"/>
    </source>
</evidence>
<reference evidence="2" key="1">
    <citation type="journal article" date="2014" name="Proc. Natl. Acad. Sci. U.S.A.">
        <title>Extensive sampling of basidiomycete genomes demonstrates inadequacy of the white-rot/brown-rot paradigm for wood decay fungi.</title>
        <authorList>
            <person name="Riley R."/>
            <person name="Salamov A.A."/>
            <person name="Brown D.W."/>
            <person name="Nagy L.G."/>
            <person name="Floudas D."/>
            <person name="Held B.W."/>
            <person name="Levasseur A."/>
            <person name="Lombard V."/>
            <person name="Morin E."/>
            <person name="Otillar R."/>
            <person name="Lindquist E.A."/>
            <person name="Sun H."/>
            <person name="LaButti K.M."/>
            <person name="Schmutz J."/>
            <person name="Jabbour D."/>
            <person name="Luo H."/>
            <person name="Baker S.E."/>
            <person name="Pisabarro A.G."/>
            <person name="Walton J.D."/>
            <person name="Blanchette R.A."/>
            <person name="Henrissat B."/>
            <person name="Martin F."/>
            <person name="Cullen D."/>
            <person name="Hibbett D.S."/>
            <person name="Grigoriev I.V."/>
        </authorList>
    </citation>
    <scope>NUCLEOTIDE SEQUENCE [LARGE SCALE GENOMIC DNA]</scope>
    <source>
        <strain evidence="2">MUCL 33604</strain>
    </source>
</reference>
<evidence type="ECO:0008006" key="3">
    <source>
        <dbReference type="Google" id="ProtNLM"/>
    </source>
</evidence>
<protein>
    <recommendedName>
        <fullName evidence="3">F-box domain-containing protein</fullName>
    </recommendedName>
</protein>
<accession>A0A067QBU3</accession>
<dbReference type="InParanoid" id="A0A067QBU3"/>
<dbReference type="Proteomes" id="UP000027265">
    <property type="component" value="Unassembled WGS sequence"/>
</dbReference>
<dbReference type="EMBL" id="KL197714">
    <property type="protein sequence ID" value="KDQ60071.1"/>
    <property type="molecule type" value="Genomic_DNA"/>
</dbReference>
<name>A0A067QBU3_9AGAM</name>
<dbReference type="OrthoDB" id="2864564at2759"/>
<dbReference type="Gene3D" id="3.80.10.10">
    <property type="entry name" value="Ribonuclease Inhibitor"/>
    <property type="match status" value="1"/>
</dbReference>
<dbReference type="AlphaFoldDB" id="A0A067QBU3"/>
<dbReference type="HOGENOM" id="CLU_578778_0_0_1"/>
<organism evidence="1 2">
    <name type="scientific">Jaapia argillacea MUCL 33604</name>
    <dbReference type="NCBI Taxonomy" id="933084"/>
    <lineage>
        <taxon>Eukaryota</taxon>
        <taxon>Fungi</taxon>
        <taxon>Dikarya</taxon>
        <taxon>Basidiomycota</taxon>
        <taxon>Agaricomycotina</taxon>
        <taxon>Agaricomycetes</taxon>
        <taxon>Agaricomycetidae</taxon>
        <taxon>Jaapiales</taxon>
        <taxon>Jaapiaceae</taxon>
        <taxon>Jaapia</taxon>
    </lineage>
</organism>